<proteinExistence type="predicted"/>
<dbReference type="PROSITE" id="PS51257">
    <property type="entry name" value="PROKAR_LIPOPROTEIN"/>
    <property type="match status" value="1"/>
</dbReference>
<name>A0AAD9HF01_9PEZI</name>
<sequence length="157" mass="17367">MDRLARHYWLWRIVAGGGGGAACLGTPSIVMYAGVPGKLLRLVSMCSEFYSATRKGRWVTAGDCHSHSKIWSAHAHACGRTLSLWWLNAWACGGEITPSLLRPLEPWRDVMMRLGGVSGEDHGGYLEDGQKTSVRPVSWRDGVGWMTGFWTVKLFDS</sequence>
<reference evidence="1" key="1">
    <citation type="submission" date="2021-06" db="EMBL/GenBank/DDBJ databases">
        <title>Comparative genomics, transcriptomics and evolutionary studies reveal genomic signatures of adaptation to plant cell wall in hemibiotrophic fungi.</title>
        <authorList>
            <consortium name="DOE Joint Genome Institute"/>
            <person name="Baroncelli R."/>
            <person name="Diaz J.F."/>
            <person name="Benocci T."/>
            <person name="Peng M."/>
            <person name="Battaglia E."/>
            <person name="Haridas S."/>
            <person name="Andreopoulos W."/>
            <person name="Labutti K."/>
            <person name="Pangilinan J."/>
            <person name="Floch G.L."/>
            <person name="Makela M.R."/>
            <person name="Henrissat B."/>
            <person name="Grigoriev I.V."/>
            <person name="Crouch J.A."/>
            <person name="De Vries R.P."/>
            <person name="Sukno S.A."/>
            <person name="Thon M.R."/>
        </authorList>
    </citation>
    <scope>NUCLEOTIDE SEQUENCE</scope>
    <source>
        <strain evidence="1">MAFF235873</strain>
    </source>
</reference>
<accession>A0AAD9HF01</accession>
<keyword evidence="2" id="KW-1185">Reference proteome</keyword>
<organism evidence="1 2">
    <name type="scientific">Colletotrichum zoysiae</name>
    <dbReference type="NCBI Taxonomy" id="1216348"/>
    <lineage>
        <taxon>Eukaryota</taxon>
        <taxon>Fungi</taxon>
        <taxon>Dikarya</taxon>
        <taxon>Ascomycota</taxon>
        <taxon>Pezizomycotina</taxon>
        <taxon>Sordariomycetes</taxon>
        <taxon>Hypocreomycetidae</taxon>
        <taxon>Glomerellales</taxon>
        <taxon>Glomerellaceae</taxon>
        <taxon>Colletotrichum</taxon>
        <taxon>Colletotrichum graminicola species complex</taxon>
    </lineage>
</organism>
<comment type="caution">
    <text evidence="1">The sequence shown here is derived from an EMBL/GenBank/DDBJ whole genome shotgun (WGS) entry which is preliminary data.</text>
</comment>
<gene>
    <name evidence="1" type="ORF">LX32DRAFT_640508</name>
</gene>
<evidence type="ECO:0000313" key="1">
    <source>
        <dbReference type="EMBL" id="KAK2027901.1"/>
    </source>
</evidence>
<dbReference type="Proteomes" id="UP001232148">
    <property type="component" value="Unassembled WGS sequence"/>
</dbReference>
<protein>
    <submittedName>
        <fullName evidence="1">Uncharacterized protein</fullName>
    </submittedName>
</protein>
<dbReference type="EMBL" id="MU842887">
    <property type="protein sequence ID" value="KAK2027901.1"/>
    <property type="molecule type" value="Genomic_DNA"/>
</dbReference>
<evidence type="ECO:0000313" key="2">
    <source>
        <dbReference type="Proteomes" id="UP001232148"/>
    </source>
</evidence>
<dbReference type="AlphaFoldDB" id="A0AAD9HF01"/>